<keyword evidence="5" id="KW-0479">Metal-binding</keyword>
<dbReference type="VEuPathDB" id="VectorBase:ASTEI10904"/>
<sequence>MENLLMSEEWFASLSWVVELNEVNLRRRNRQIVRTWWMRPIFFRRQEDGNRLLDNIVAEQANETVVNFLRMKKEDFIVLLQAIRPAISRMNTNMRDSITAQERLLITLRYLATGETFSSVSFLHKQHSKGDVYLPYKNSTIICEAIDGKHFHTRAPAHSGSDYYNYKNFYSIVLLVMVHADYYFMFADAGGKGGISNGGIFRNSRLFQKLENKLLNIPDPEPLRLPYKIPVPFFILGDKAFAFTDYCIRSFGELHSPGSYQRIFNYRHSRARMPVENALGILANRFQVLKGQILLSPNVAKHIVLTTVYLHNELSTQHNSSHNTTTSIYEEMLQEQYTLHHPHSIEHSRARMPVENALGILANRFQVLKGQILLSPDVAKHIVLTTVYLNNKLSTQHNSSHNTTTSIYEEMLQEQYTLHHPHSIESLARTWSLAFGEPMIIW</sequence>
<evidence type="ECO:0000256" key="7">
    <source>
        <dbReference type="ARBA" id="ARBA00023242"/>
    </source>
</evidence>
<evidence type="ECO:0000256" key="6">
    <source>
        <dbReference type="ARBA" id="ARBA00022801"/>
    </source>
</evidence>
<dbReference type="OMA" id="EQYTLHH"/>
<dbReference type="PANTHER" id="PTHR22930:SF269">
    <property type="entry name" value="NUCLEASE HARBI1-LIKE PROTEIN"/>
    <property type="match status" value="1"/>
</dbReference>
<evidence type="ECO:0000256" key="3">
    <source>
        <dbReference type="ARBA" id="ARBA00006958"/>
    </source>
</evidence>
<dbReference type="InterPro" id="IPR027806">
    <property type="entry name" value="HARBI1_dom"/>
</dbReference>
<comment type="subcellular location">
    <subcellularLocation>
        <location evidence="2">Nucleus</location>
    </subcellularLocation>
</comment>
<reference evidence="9" key="1">
    <citation type="journal article" date="2014" name="Genome Biol.">
        <title>Genome analysis of a major urban malaria vector mosquito, Anopheles stephensi.</title>
        <authorList>
            <person name="Jiang X."/>
            <person name="Peery A."/>
            <person name="Hall A.B."/>
            <person name="Sharma A."/>
            <person name="Chen X.G."/>
            <person name="Waterhouse R.M."/>
            <person name="Komissarov A."/>
            <person name="Riehle M.M."/>
            <person name="Shouche Y."/>
            <person name="Sharakhova M.V."/>
            <person name="Lawson D."/>
            <person name="Pakpour N."/>
            <person name="Arensburger P."/>
            <person name="Davidson V.L."/>
            <person name="Eiglmeier K."/>
            <person name="Emrich S."/>
            <person name="George P."/>
            <person name="Kennedy R.C."/>
            <person name="Mane S.P."/>
            <person name="Maslen G."/>
            <person name="Oringanje C."/>
            <person name="Qi Y."/>
            <person name="Settlage R."/>
            <person name="Tojo M."/>
            <person name="Tubio J.M."/>
            <person name="Unger M.F."/>
            <person name="Wang B."/>
            <person name="Vernick K.D."/>
            <person name="Ribeiro J.M."/>
            <person name="James A.A."/>
            <person name="Michel K."/>
            <person name="Riehle M.A."/>
            <person name="Luckhart S."/>
            <person name="Sharakhov I.V."/>
            <person name="Tu Z."/>
        </authorList>
    </citation>
    <scope>NUCLEOTIDE SEQUENCE [LARGE SCALE GENOMIC DNA]</scope>
    <source>
        <strain evidence="9">Indian</strain>
    </source>
</reference>
<dbReference type="GO" id="GO:0005634">
    <property type="term" value="C:nucleus"/>
    <property type="evidence" value="ECO:0007669"/>
    <property type="project" value="UniProtKB-SubCell"/>
</dbReference>
<dbReference type="GO" id="GO:0046872">
    <property type="term" value="F:metal ion binding"/>
    <property type="evidence" value="ECO:0007669"/>
    <property type="project" value="UniProtKB-KW"/>
</dbReference>
<dbReference type="Proteomes" id="UP000076408">
    <property type="component" value="Unassembled WGS sequence"/>
</dbReference>
<dbReference type="VEuPathDB" id="VectorBase:ASTEI20_032979"/>
<keyword evidence="9" id="KW-1185">Reference proteome</keyword>
<dbReference type="AlphaFoldDB" id="A0A182YR18"/>
<evidence type="ECO:0000256" key="2">
    <source>
        <dbReference type="ARBA" id="ARBA00004123"/>
    </source>
</evidence>
<comment type="cofactor">
    <cofactor evidence="1">
        <name>a divalent metal cation</name>
        <dbReference type="ChEBI" id="CHEBI:60240"/>
    </cofactor>
</comment>
<keyword evidence="6" id="KW-0378">Hydrolase</keyword>
<evidence type="ECO:0000256" key="5">
    <source>
        <dbReference type="ARBA" id="ARBA00022723"/>
    </source>
</evidence>
<keyword evidence="4" id="KW-0540">Nuclease</keyword>
<keyword evidence="7" id="KW-0539">Nucleus</keyword>
<accession>A0A182YR18</accession>
<evidence type="ECO:0000256" key="1">
    <source>
        <dbReference type="ARBA" id="ARBA00001968"/>
    </source>
</evidence>
<organism evidence="8 9">
    <name type="scientific">Anopheles stephensi</name>
    <name type="common">Indo-Pakistan malaria mosquito</name>
    <dbReference type="NCBI Taxonomy" id="30069"/>
    <lineage>
        <taxon>Eukaryota</taxon>
        <taxon>Metazoa</taxon>
        <taxon>Ecdysozoa</taxon>
        <taxon>Arthropoda</taxon>
        <taxon>Hexapoda</taxon>
        <taxon>Insecta</taxon>
        <taxon>Pterygota</taxon>
        <taxon>Neoptera</taxon>
        <taxon>Endopterygota</taxon>
        <taxon>Diptera</taxon>
        <taxon>Nematocera</taxon>
        <taxon>Culicoidea</taxon>
        <taxon>Culicidae</taxon>
        <taxon>Anophelinae</taxon>
        <taxon>Anopheles</taxon>
    </lineage>
</organism>
<protein>
    <submittedName>
        <fullName evidence="8">DDE Tnp4 domain-containing protein</fullName>
    </submittedName>
</protein>
<dbReference type="GO" id="GO:0004518">
    <property type="term" value="F:nuclease activity"/>
    <property type="evidence" value="ECO:0007669"/>
    <property type="project" value="UniProtKB-KW"/>
</dbReference>
<dbReference type="PANTHER" id="PTHR22930">
    <property type="match status" value="1"/>
</dbReference>
<reference evidence="8" key="2">
    <citation type="submission" date="2020-05" db="UniProtKB">
        <authorList>
            <consortium name="EnsemblMetazoa"/>
        </authorList>
    </citation>
    <scope>IDENTIFICATION</scope>
    <source>
        <strain evidence="8">Indian</strain>
    </source>
</reference>
<dbReference type="GO" id="GO:0016787">
    <property type="term" value="F:hydrolase activity"/>
    <property type="evidence" value="ECO:0007669"/>
    <property type="project" value="UniProtKB-KW"/>
</dbReference>
<dbReference type="STRING" id="30069.A0A182YR18"/>
<comment type="similarity">
    <text evidence="3">Belongs to the HARBI1 family.</text>
</comment>
<dbReference type="VEuPathDB" id="VectorBase:ASTEI20_033285"/>
<evidence type="ECO:0000256" key="4">
    <source>
        <dbReference type="ARBA" id="ARBA00022722"/>
    </source>
</evidence>
<evidence type="ECO:0000313" key="9">
    <source>
        <dbReference type="Proteomes" id="UP000076408"/>
    </source>
</evidence>
<name>A0A182YR18_ANOST</name>
<dbReference type="InterPro" id="IPR045249">
    <property type="entry name" value="HARBI1-like"/>
</dbReference>
<dbReference type="EnsemblMetazoa" id="ASTEI10904-RA">
    <property type="protein sequence ID" value="ASTEI10904-PA"/>
    <property type="gene ID" value="ASTEI10904"/>
</dbReference>
<proteinExistence type="inferred from homology"/>
<evidence type="ECO:0000313" key="8">
    <source>
        <dbReference type="EnsemblMetazoa" id="ASTEI10904-PA"/>
    </source>
</evidence>
<dbReference type="Pfam" id="PF13359">
    <property type="entry name" value="DDE_Tnp_4"/>
    <property type="match status" value="1"/>
</dbReference>
<dbReference type="VEuPathDB" id="VectorBase:ASTE001101"/>